<comment type="caution">
    <text evidence="1">The sequence shown here is derived from an EMBL/GenBank/DDBJ whole genome shotgun (WGS) entry which is preliminary data.</text>
</comment>
<dbReference type="AlphaFoldDB" id="A0A5C5X915"/>
<dbReference type="PROSITE" id="PS51257">
    <property type="entry name" value="PROKAR_LIPOPROTEIN"/>
    <property type="match status" value="1"/>
</dbReference>
<reference evidence="1 2" key="1">
    <citation type="submission" date="2019-02" db="EMBL/GenBank/DDBJ databases">
        <title>Deep-cultivation of Planctomycetes and their phenomic and genomic characterization uncovers novel biology.</title>
        <authorList>
            <person name="Wiegand S."/>
            <person name="Jogler M."/>
            <person name="Boedeker C."/>
            <person name="Pinto D."/>
            <person name="Vollmers J."/>
            <person name="Rivas-Marin E."/>
            <person name="Kohn T."/>
            <person name="Peeters S.H."/>
            <person name="Heuer A."/>
            <person name="Rast P."/>
            <person name="Oberbeckmann S."/>
            <person name="Bunk B."/>
            <person name="Jeske O."/>
            <person name="Meyerdierks A."/>
            <person name="Storesund J.E."/>
            <person name="Kallscheuer N."/>
            <person name="Luecker S."/>
            <person name="Lage O.M."/>
            <person name="Pohl T."/>
            <person name="Merkel B.J."/>
            <person name="Hornburger P."/>
            <person name="Mueller R.-W."/>
            <person name="Bruemmer F."/>
            <person name="Labrenz M."/>
            <person name="Spormann A.M."/>
            <person name="Op Den Camp H."/>
            <person name="Overmann J."/>
            <person name="Amann R."/>
            <person name="Jetten M.S.M."/>
            <person name="Mascher T."/>
            <person name="Medema M.H."/>
            <person name="Devos D.P."/>
            <person name="Kaster A.-K."/>
            <person name="Ovreas L."/>
            <person name="Rohde M."/>
            <person name="Galperin M.Y."/>
            <person name="Jogler C."/>
        </authorList>
    </citation>
    <scope>NUCLEOTIDE SEQUENCE [LARGE SCALE GENOMIC DNA]</scope>
    <source>
        <strain evidence="1 2">Pan54</strain>
    </source>
</reference>
<name>A0A5C5X915_9PLAN</name>
<dbReference type="Proteomes" id="UP000316095">
    <property type="component" value="Unassembled WGS sequence"/>
</dbReference>
<evidence type="ECO:0000313" key="1">
    <source>
        <dbReference type="EMBL" id="TWT59430.1"/>
    </source>
</evidence>
<gene>
    <name evidence="1" type="ORF">Pan54_01360</name>
</gene>
<dbReference type="EMBL" id="SJPG01000001">
    <property type="protein sequence ID" value="TWT59430.1"/>
    <property type="molecule type" value="Genomic_DNA"/>
</dbReference>
<dbReference type="Gene3D" id="2.60.40.1120">
    <property type="entry name" value="Carboxypeptidase-like, regulatory domain"/>
    <property type="match status" value="1"/>
</dbReference>
<protein>
    <recommendedName>
        <fullName evidence="3">Carboxypeptidase regulatory-like domain-containing protein</fullName>
    </recommendedName>
</protein>
<dbReference type="OrthoDB" id="268362at2"/>
<keyword evidence="2" id="KW-1185">Reference proteome</keyword>
<evidence type="ECO:0008006" key="3">
    <source>
        <dbReference type="Google" id="ProtNLM"/>
    </source>
</evidence>
<organism evidence="1 2">
    <name type="scientific">Rubinisphaera italica</name>
    <dbReference type="NCBI Taxonomy" id="2527969"/>
    <lineage>
        <taxon>Bacteria</taxon>
        <taxon>Pseudomonadati</taxon>
        <taxon>Planctomycetota</taxon>
        <taxon>Planctomycetia</taxon>
        <taxon>Planctomycetales</taxon>
        <taxon>Planctomycetaceae</taxon>
        <taxon>Rubinisphaera</taxon>
    </lineage>
</organism>
<proteinExistence type="predicted"/>
<dbReference type="SUPFAM" id="SSF49478">
    <property type="entry name" value="Cna protein B-type domain"/>
    <property type="match status" value="1"/>
</dbReference>
<accession>A0A5C5X915</accession>
<sequence length="137" mass="14474">MRLNGHKEICFLMIFLLGCGGASKLDTVPVTGMVTYNGEPIADASVTFYPEKGRAASGMTDQDGIYTLTTYESGDGAVAGKHKVSISKQEAPPGNSTEELENIKAEIPQKYNNAETSGLTADVVAGQDAPIDFNLAE</sequence>
<evidence type="ECO:0000313" key="2">
    <source>
        <dbReference type="Proteomes" id="UP000316095"/>
    </source>
</evidence>